<evidence type="ECO:0000256" key="2">
    <source>
        <dbReference type="SAM" id="Phobius"/>
    </source>
</evidence>
<comment type="caution">
    <text evidence="3">The sequence shown here is derived from an EMBL/GenBank/DDBJ whole genome shotgun (WGS) entry which is preliminary data.</text>
</comment>
<gene>
    <name evidence="3" type="ORF">EAF64_01145</name>
</gene>
<feature type="compositionally biased region" description="Low complexity" evidence="1">
    <location>
        <begin position="216"/>
        <end position="250"/>
    </location>
</feature>
<keyword evidence="2" id="KW-1133">Transmembrane helix</keyword>
<feature type="compositionally biased region" description="Low complexity" evidence="1">
    <location>
        <begin position="258"/>
        <end position="272"/>
    </location>
</feature>
<dbReference type="AlphaFoldDB" id="A0A498KZX2"/>
<dbReference type="OrthoDB" id="387181at2157"/>
<feature type="compositionally biased region" description="Acidic residues" evidence="1">
    <location>
        <begin position="103"/>
        <end position="114"/>
    </location>
</feature>
<accession>A0A498KZX2</accession>
<evidence type="ECO:0000313" key="4">
    <source>
        <dbReference type="Proteomes" id="UP000289691"/>
    </source>
</evidence>
<keyword evidence="2" id="KW-0472">Membrane</keyword>
<proteinExistence type="predicted"/>
<organism evidence="3 4">
    <name type="scientific">Halorientalis pallida</name>
    <dbReference type="NCBI Taxonomy" id="2479928"/>
    <lineage>
        <taxon>Archaea</taxon>
        <taxon>Methanobacteriati</taxon>
        <taxon>Methanobacteriota</taxon>
        <taxon>Stenosarchaea group</taxon>
        <taxon>Halobacteria</taxon>
        <taxon>Halobacteriales</taxon>
        <taxon>Haloarculaceae</taxon>
        <taxon>Halorientalis</taxon>
    </lineage>
</organism>
<feature type="region of interest" description="Disordered" evidence="1">
    <location>
        <begin position="66"/>
        <end position="125"/>
    </location>
</feature>
<sequence>MTGKSAIEGTESPIPVAVLCCLLVAVPVAGVAGGLPAAQATDHATPATASVGVGGVSLGAVPLAGQTNESSVDDTDAGTGNDSDGDESSVDANRTENTTSENETADDESAEEGTTEGPPSIESYTATVEGTNRTVRVERSDRLRRIAVGVYDIEGGVVAERASHFVVGTEYVTTFEFSAGTYRSSLIDAKSHDRQVEDPTSHYAVVTVSDAATNRTTTPESSPTETPTTVATERPTTSAMTPTSASSATETKQETRRTVGTTPPATEAAPADDPGPQPRPRTQGALFGSPLLQSVLTLATATVLTLLSVVLWVRG</sequence>
<dbReference type="RefSeq" id="WP_129067142.1">
    <property type="nucleotide sequence ID" value="NZ_RDFA01000001.1"/>
</dbReference>
<reference evidence="3 4" key="1">
    <citation type="submission" date="2019-01" db="EMBL/GenBank/DDBJ databases">
        <title>Halorientalis sp. F13-25 a new haloarchaeum isolated from hypersaline water.</title>
        <authorList>
            <person name="Ana D.-V."/>
            <person name="Cristina S.-P."/>
            <person name="Antonio V."/>
        </authorList>
    </citation>
    <scope>NUCLEOTIDE SEQUENCE [LARGE SCALE GENOMIC DNA]</scope>
    <source>
        <strain evidence="3 4">F13-25</strain>
    </source>
</reference>
<keyword evidence="4" id="KW-1185">Reference proteome</keyword>
<feature type="region of interest" description="Disordered" evidence="1">
    <location>
        <begin position="207"/>
        <end position="286"/>
    </location>
</feature>
<name>A0A498KZX2_9EURY</name>
<dbReference type="Proteomes" id="UP000289691">
    <property type="component" value="Unassembled WGS sequence"/>
</dbReference>
<feature type="transmembrane region" description="Helical" evidence="2">
    <location>
        <begin position="291"/>
        <end position="313"/>
    </location>
</feature>
<evidence type="ECO:0000256" key="1">
    <source>
        <dbReference type="SAM" id="MobiDB-lite"/>
    </source>
</evidence>
<evidence type="ECO:0000313" key="3">
    <source>
        <dbReference type="EMBL" id="RXK51276.1"/>
    </source>
</evidence>
<protein>
    <submittedName>
        <fullName evidence="3">Uncharacterized protein</fullName>
    </submittedName>
</protein>
<keyword evidence="2" id="KW-0812">Transmembrane</keyword>
<dbReference type="EMBL" id="RDFA01000001">
    <property type="protein sequence ID" value="RXK51276.1"/>
    <property type="molecule type" value="Genomic_DNA"/>
</dbReference>